<sequence>MDDIFAALLPPEDALDDAQRNRRVRFWNNGDGTGCLQYTGPIADVTAAWRRSTAWAHAIALSHASLFTDPETGRRLDHATAFDEERSIDQLRFDLGLFTIPTLPLEVLAADGSRRSLQLQMPTARGWLRRQAAVCVTIPFLSLIGESELPGHFDDASPVSAADARRIAACAPSMRRLLTDPATGRVIEALARTYAIPQALRTTVNARWVWCTVPGCSRRATSSDTDHITPFNRSDPARGGPTQLDNLHPLCRRHHLHKTNGLFAVERVGDEPDGSVRWTFPAPLVGPVDAPCSHIDIEHARRVAQLCRGRSEEAGRPSRRGFRTVVPDDPSRLLAANGAEPHEPAIEEDDPPPF</sequence>
<feature type="region of interest" description="Disordered" evidence="1">
    <location>
        <begin position="310"/>
        <end position="354"/>
    </location>
</feature>
<dbReference type="GO" id="GO:0003676">
    <property type="term" value="F:nucleic acid binding"/>
    <property type="evidence" value="ECO:0007669"/>
    <property type="project" value="InterPro"/>
</dbReference>
<name>A0A6N9H450_9MICO</name>
<dbReference type="EMBL" id="WWEQ01000005">
    <property type="protein sequence ID" value="MYM18790.1"/>
    <property type="molecule type" value="Genomic_DNA"/>
</dbReference>
<dbReference type="GO" id="GO:0004519">
    <property type="term" value="F:endonuclease activity"/>
    <property type="evidence" value="ECO:0007669"/>
    <property type="project" value="InterPro"/>
</dbReference>
<feature type="domain" description="HNH" evidence="2">
    <location>
        <begin position="216"/>
        <end position="260"/>
    </location>
</feature>
<protein>
    <recommendedName>
        <fullName evidence="2">HNH domain-containing protein</fullName>
    </recommendedName>
</protein>
<evidence type="ECO:0000256" key="1">
    <source>
        <dbReference type="SAM" id="MobiDB-lite"/>
    </source>
</evidence>
<organism evidence="3 4">
    <name type="scientific">Brevibacterium rongguiense</name>
    <dbReference type="NCBI Taxonomy" id="2695267"/>
    <lineage>
        <taxon>Bacteria</taxon>
        <taxon>Bacillati</taxon>
        <taxon>Actinomycetota</taxon>
        <taxon>Actinomycetes</taxon>
        <taxon>Micrococcales</taxon>
        <taxon>Brevibacteriaceae</taxon>
        <taxon>Brevibacterium</taxon>
    </lineage>
</organism>
<evidence type="ECO:0000259" key="2">
    <source>
        <dbReference type="Pfam" id="PF01844"/>
    </source>
</evidence>
<comment type="caution">
    <text evidence="3">The sequence shown here is derived from an EMBL/GenBank/DDBJ whole genome shotgun (WGS) entry which is preliminary data.</text>
</comment>
<gene>
    <name evidence="3" type="ORF">GSY69_02040</name>
</gene>
<dbReference type="InterPro" id="IPR003615">
    <property type="entry name" value="HNH_nuc"/>
</dbReference>
<dbReference type="Pfam" id="PF01844">
    <property type="entry name" value="HNH"/>
    <property type="match status" value="1"/>
</dbReference>
<dbReference type="GO" id="GO:0008270">
    <property type="term" value="F:zinc ion binding"/>
    <property type="evidence" value="ECO:0007669"/>
    <property type="project" value="InterPro"/>
</dbReference>
<dbReference type="RefSeq" id="WP_160952233.1">
    <property type="nucleotide sequence ID" value="NZ_WWEQ01000005.1"/>
</dbReference>
<evidence type="ECO:0000313" key="3">
    <source>
        <dbReference type="EMBL" id="MYM18790.1"/>
    </source>
</evidence>
<dbReference type="CDD" id="cd00085">
    <property type="entry name" value="HNHc"/>
    <property type="match status" value="1"/>
</dbReference>
<dbReference type="AlphaFoldDB" id="A0A6N9H450"/>
<feature type="region of interest" description="Disordered" evidence="1">
    <location>
        <begin position="222"/>
        <end position="241"/>
    </location>
</feature>
<evidence type="ECO:0000313" key="4">
    <source>
        <dbReference type="Proteomes" id="UP000469215"/>
    </source>
</evidence>
<dbReference type="InterPro" id="IPR002711">
    <property type="entry name" value="HNH"/>
</dbReference>
<accession>A0A6N9H450</accession>
<dbReference type="Proteomes" id="UP000469215">
    <property type="component" value="Unassembled WGS sequence"/>
</dbReference>
<keyword evidence="4" id="KW-1185">Reference proteome</keyword>
<proteinExistence type="predicted"/>
<dbReference type="Gene3D" id="1.10.30.50">
    <property type="match status" value="1"/>
</dbReference>
<reference evidence="3 4" key="1">
    <citation type="submission" date="2020-01" db="EMBL/GenBank/DDBJ databases">
        <authorList>
            <person name="Deng T."/>
        </authorList>
    </citation>
    <scope>NUCLEOTIDE SEQUENCE [LARGE SCALE GENOMIC DNA]</scope>
    <source>
        <strain evidence="3 4">5221</strain>
    </source>
</reference>